<name>A0AAW5SEV8_MYCNV</name>
<reference evidence="1" key="2">
    <citation type="journal article" date="2022" name="BMC Genomics">
        <title>Comparative genome analysis of mycobacteria focusing on tRNA and non-coding RNA.</title>
        <authorList>
            <person name="Behra P.R.K."/>
            <person name="Pettersson B.M.F."/>
            <person name="Ramesh M."/>
            <person name="Das S."/>
            <person name="Dasgupta S."/>
            <person name="Kirsebom L.A."/>
        </authorList>
    </citation>
    <scope>NUCLEOTIDE SEQUENCE</scope>
    <source>
        <strain evidence="1">DSM 44203</strain>
    </source>
</reference>
<dbReference type="EMBL" id="JACKTI010000002">
    <property type="protein sequence ID" value="MCV7021759.1"/>
    <property type="molecule type" value="Genomic_DNA"/>
</dbReference>
<sequence>MSPTIGRRALLGTCTPCARGRFAGLREAFGSLRTAGLFLGSCDLFLRAASVGSV</sequence>
<evidence type="ECO:0000313" key="1">
    <source>
        <dbReference type="EMBL" id="MCV7021759.1"/>
    </source>
</evidence>
<organism evidence="1 2">
    <name type="scientific">Mycolicibacterium novocastrense</name>
    <name type="common">Mycobacterium novocastrense</name>
    <dbReference type="NCBI Taxonomy" id="59813"/>
    <lineage>
        <taxon>Bacteria</taxon>
        <taxon>Bacillati</taxon>
        <taxon>Actinomycetota</taxon>
        <taxon>Actinomycetes</taxon>
        <taxon>Mycobacteriales</taxon>
        <taxon>Mycobacteriaceae</taxon>
        <taxon>Mycolicibacterium</taxon>
    </lineage>
</organism>
<dbReference type="RefSeq" id="WP_165604475.1">
    <property type="nucleotide sequence ID" value="NZ_BCTA01000071.1"/>
</dbReference>
<protein>
    <submittedName>
        <fullName evidence="1">Uncharacterized protein</fullName>
    </submittedName>
</protein>
<reference evidence="1" key="1">
    <citation type="submission" date="2020-07" db="EMBL/GenBank/DDBJ databases">
        <authorList>
            <person name="Pettersson B.M.F."/>
            <person name="Behra P.R.K."/>
            <person name="Ramesh M."/>
            <person name="Das S."/>
            <person name="Dasgupta S."/>
            <person name="Kirsebom L.A."/>
        </authorList>
    </citation>
    <scope>NUCLEOTIDE SEQUENCE</scope>
    <source>
        <strain evidence="1">DSM 44203</strain>
    </source>
</reference>
<evidence type="ECO:0000313" key="2">
    <source>
        <dbReference type="Proteomes" id="UP001207528"/>
    </source>
</evidence>
<dbReference type="Proteomes" id="UP001207528">
    <property type="component" value="Unassembled WGS sequence"/>
</dbReference>
<comment type="caution">
    <text evidence="1">The sequence shown here is derived from an EMBL/GenBank/DDBJ whole genome shotgun (WGS) entry which is preliminary data.</text>
</comment>
<gene>
    <name evidence="1" type="ORF">H7I77_00085</name>
</gene>
<dbReference type="AlphaFoldDB" id="A0AAW5SEV8"/>
<accession>A0AAW5SEV8</accession>
<proteinExistence type="predicted"/>